<comment type="caution">
    <text evidence="1">The sequence shown here is derived from an EMBL/GenBank/DDBJ whole genome shotgun (WGS) entry which is preliminary data.</text>
</comment>
<dbReference type="Proteomes" id="UP000198211">
    <property type="component" value="Unassembled WGS sequence"/>
</dbReference>
<keyword evidence="2" id="KW-1185">Reference proteome</keyword>
<dbReference type="AlphaFoldDB" id="A0A225UX13"/>
<evidence type="ECO:0000313" key="1">
    <source>
        <dbReference type="EMBL" id="OWY97564.1"/>
    </source>
</evidence>
<evidence type="ECO:0000313" key="2">
    <source>
        <dbReference type="Proteomes" id="UP000198211"/>
    </source>
</evidence>
<organism evidence="1 2">
    <name type="scientific">Phytophthora megakarya</name>
    <dbReference type="NCBI Taxonomy" id="4795"/>
    <lineage>
        <taxon>Eukaryota</taxon>
        <taxon>Sar</taxon>
        <taxon>Stramenopiles</taxon>
        <taxon>Oomycota</taxon>
        <taxon>Peronosporomycetes</taxon>
        <taxon>Peronosporales</taxon>
        <taxon>Peronosporaceae</taxon>
        <taxon>Phytophthora</taxon>
    </lineage>
</organism>
<proteinExistence type="predicted"/>
<gene>
    <name evidence="1" type="ORF">PHMEG_00031878</name>
</gene>
<reference evidence="2" key="1">
    <citation type="submission" date="2017-03" db="EMBL/GenBank/DDBJ databases">
        <title>Phytopthora megakarya and P. palmivora, two closely related causual agents of cacao black pod achieved similar genome size and gene model numbers by different mechanisms.</title>
        <authorList>
            <person name="Ali S."/>
            <person name="Shao J."/>
            <person name="Larry D.J."/>
            <person name="Kronmiller B."/>
            <person name="Shen D."/>
            <person name="Strem M.D."/>
            <person name="Melnick R.L."/>
            <person name="Guiltinan M.J."/>
            <person name="Tyler B.M."/>
            <person name="Meinhardt L.W."/>
            <person name="Bailey B.A."/>
        </authorList>
    </citation>
    <scope>NUCLEOTIDE SEQUENCE [LARGE SCALE GENOMIC DNA]</scope>
    <source>
        <strain evidence="2">zdho120</strain>
    </source>
</reference>
<dbReference type="EMBL" id="NBNE01010311">
    <property type="protein sequence ID" value="OWY97564.1"/>
    <property type="molecule type" value="Genomic_DNA"/>
</dbReference>
<name>A0A225UX13_9STRA</name>
<sequence>MARRKSNGLEWVERATTSSSQDHWRIGAALQTASWKSLASIVGTSTYQYTLLYRLKLHALVLWVAMYEGPACPHADCRNDKNITLSRVFRICPMHGSG</sequence>
<accession>A0A225UX13</accession>
<protein>
    <submittedName>
        <fullName evidence="1">Uncharacterized protein</fullName>
    </submittedName>
</protein>